<feature type="domain" description="DUF202" evidence="6">
    <location>
        <begin position="19"/>
        <end position="82"/>
    </location>
</feature>
<dbReference type="Proteomes" id="UP000298030">
    <property type="component" value="Unassembled WGS sequence"/>
</dbReference>
<evidence type="ECO:0000256" key="4">
    <source>
        <dbReference type="ARBA" id="ARBA00023136"/>
    </source>
</evidence>
<evidence type="ECO:0000256" key="3">
    <source>
        <dbReference type="ARBA" id="ARBA00022989"/>
    </source>
</evidence>
<feature type="transmembrane region" description="Helical" evidence="5">
    <location>
        <begin position="102"/>
        <end position="121"/>
    </location>
</feature>
<evidence type="ECO:0000256" key="2">
    <source>
        <dbReference type="ARBA" id="ARBA00022692"/>
    </source>
</evidence>
<organism evidence="7 8">
    <name type="scientific">Coprinellus micaceus</name>
    <name type="common">Glistening ink-cap mushroom</name>
    <name type="synonym">Coprinus micaceus</name>
    <dbReference type="NCBI Taxonomy" id="71717"/>
    <lineage>
        <taxon>Eukaryota</taxon>
        <taxon>Fungi</taxon>
        <taxon>Dikarya</taxon>
        <taxon>Basidiomycota</taxon>
        <taxon>Agaricomycotina</taxon>
        <taxon>Agaricomycetes</taxon>
        <taxon>Agaricomycetidae</taxon>
        <taxon>Agaricales</taxon>
        <taxon>Agaricineae</taxon>
        <taxon>Psathyrellaceae</taxon>
        <taxon>Coprinellus</taxon>
    </lineage>
</organism>
<keyword evidence="2 5" id="KW-0812">Transmembrane</keyword>
<proteinExistence type="predicted"/>
<keyword evidence="3 5" id="KW-1133">Transmembrane helix</keyword>
<comment type="subcellular location">
    <subcellularLocation>
        <location evidence="1">Endomembrane system</location>
        <topology evidence="1">Multi-pass membrane protein</topology>
    </subcellularLocation>
</comment>
<evidence type="ECO:0000313" key="8">
    <source>
        <dbReference type="Proteomes" id="UP000298030"/>
    </source>
</evidence>
<gene>
    <name evidence="7" type="ORF">FA13DRAFT_1790123</name>
</gene>
<feature type="transmembrane region" description="Helical" evidence="5">
    <location>
        <begin position="59"/>
        <end position="81"/>
    </location>
</feature>
<evidence type="ECO:0000256" key="1">
    <source>
        <dbReference type="ARBA" id="ARBA00004127"/>
    </source>
</evidence>
<dbReference type="PANTHER" id="PTHR34187:SF3">
    <property type="entry name" value="DUF DOMAIN PROTEIN (AFU_ORTHOLOGUE AFUA_6G11150)"/>
    <property type="match status" value="1"/>
</dbReference>
<evidence type="ECO:0000259" key="6">
    <source>
        <dbReference type="Pfam" id="PF02656"/>
    </source>
</evidence>
<dbReference type="OrthoDB" id="5525680at2759"/>
<keyword evidence="8" id="KW-1185">Reference proteome</keyword>
<dbReference type="InterPro" id="IPR052053">
    <property type="entry name" value="IM_YidH-like"/>
</dbReference>
<sequence length="122" mass="13905">MPRRLENTGSNARDFCMFERNLLSHLRLALLLTLLSASLLLQARLVPQNERSTKKWNKVPLASVGFATAILCLVAGVWEYWHGYRDLIYGRPFWTGVKFHTILLTPVVLATFATCIILLVFD</sequence>
<dbReference type="EMBL" id="QPFP01000013">
    <property type="protein sequence ID" value="TEB33061.1"/>
    <property type="molecule type" value="Genomic_DNA"/>
</dbReference>
<dbReference type="Pfam" id="PF02656">
    <property type="entry name" value="DUF202"/>
    <property type="match status" value="1"/>
</dbReference>
<reference evidence="7 8" key="1">
    <citation type="journal article" date="2019" name="Nat. Ecol. Evol.">
        <title>Megaphylogeny resolves global patterns of mushroom evolution.</title>
        <authorList>
            <person name="Varga T."/>
            <person name="Krizsan K."/>
            <person name="Foldi C."/>
            <person name="Dima B."/>
            <person name="Sanchez-Garcia M."/>
            <person name="Sanchez-Ramirez S."/>
            <person name="Szollosi G.J."/>
            <person name="Szarkandi J.G."/>
            <person name="Papp V."/>
            <person name="Albert L."/>
            <person name="Andreopoulos W."/>
            <person name="Angelini C."/>
            <person name="Antonin V."/>
            <person name="Barry K.W."/>
            <person name="Bougher N.L."/>
            <person name="Buchanan P."/>
            <person name="Buyck B."/>
            <person name="Bense V."/>
            <person name="Catcheside P."/>
            <person name="Chovatia M."/>
            <person name="Cooper J."/>
            <person name="Damon W."/>
            <person name="Desjardin D."/>
            <person name="Finy P."/>
            <person name="Geml J."/>
            <person name="Haridas S."/>
            <person name="Hughes K."/>
            <person name="Justo A."/>
            <person name="Karasinski D."/>
            <person name="Kautmanova I."/>
            <person name="Kiss B."/>
            <person name="Kocsube S."/>
            <person name="Kotiranta H."/>
            <person name="LaButti K.M."/>
            <person name="Lechner B.E."/>
            <person name="Liimatainen K."/>
            <person name="Lipzen A."/>
            <person name="Lukacs Z."/>
            <person name="Mihaltcheva S."/>
            <person name="Morgado L.N."/>
            <person name="Niskanen T."/>
            <person name="Noordeloos M.E."/>
            <person name="Ohm R.A."/>
            <person name="Ortiz-Santana B."/>
            <person name="Ovrebo C."/>
            <person name="Racz N."/>
            <person name="Riley R."/>
            <person name="Savchenko A."/>
            <person name="Shiryaev A."/>
            <person name="Soop K."/>
            <person name="Spirin V."/>
            <person name="Szebenyi C."/>
            <person name="Tomsovsky M."/>
            <person name="Tulloss R.E."/>
            <person name="Uehling J."/>
            <person name="Grigoriev I.V."/>
            <person name="Vagvolgyi C."/>
            <person name="Papp T."/>
            <person name="Martin F.M."/>
            <person name="Miettinen O."/>
            <person name="Hibbett D.S."/>
            <person name="Nagy L.G."/>
        </authorList>
    </citation>
    <scope>NUCLEOTIDE SEQUENCE [LARGE SCALE GENOMIC DNA]</scope>
    <source>
        <strain evidence="7 8">FP101781</strain>
    </source>
</reference>
<dbReference type="GO" id="GO:0012505">
    <property type="term" value="C:endomembrane system"/>
    <property type="evidence" value="ECO:0007669"/>
    <property type="project" value="UniProtKB-SubCell"/>
</dbReference>
<dbReference type="AlphaFoldDB" id="A0A4Y7TGC0"/>
<name>A0A4Y7TGC0_COPMI</name>
<dbReference type="InterPro" id="IPR003807">
    <property type="entry name" value="DUF202"/>
</dbReference>
<keyword evidence="4 5" id="KW-0472">Membrane</keyword>
<evidence type="ECO:0000256" key="5">
    <source>
        <dbReference type="SAM" id="Phobius"/>
    </source>
</evidence>
<evidence type="ECO:0000313" key="7">
    <source>
        <dbReference type="EMBL" id="TEB33061.1"/>
    </source>
</evidence>
<dbReference type="PANTHER" id="PTHR34187">
    <property type="entry name" value="FGR18P"/>
    <property type="match status" value="1"/>
</dbReference>
<comment type="caution">
    <text evidence="7">The sequence shown here is derived from an EMBL/GenBank/DDBJ whole genome shotgun (WGS) entry which is preliminary data.</text>
</comment>
<protein>
    <recommendedName>
        <fullName evidence="6">DUF202 domain-containing protein</fullName>
    </recommendedName>
</protein>
<accession>A0A4Y7TGC0</accession>